<evidence type="ECO:0000259" key="2">
    <source>
        <dbReference type="PROSITE" id="PS51688"/>
    </source>
</evidence>
<dbReference type="PROSITE" id="PS51688">
    <property type="entry name" value="ICA"/>
    <property type="match status" value="1"/>
</dbReference>
<sequence>MKAKSIISILILVVFAVIGAKAQAPQGMSYQSVVRNSAGATQISTPGTIRFSILVDGESGTPVYVETQTFTTSAQGLIVATIGKGSPTQGTFSAINWSVGNYYLKVEVDISNKGSYSLSGTSPIVSVPYALYSGTAGNLAATGGSSSNVLTWDGGNTDPNVALFEVKDKNGNPIFSVYPTGVEIIFDETAPVRGAKGGFAVSGRNSTRAVVDIMRMNADSTTVYVNNLAKRGAKGGFAVSGRNSTRAGASEILRVTPDSTRIYTSNAASGFGVGQRGSGTTDSYLKLLPNNYFIGHQSGIKTTGLYNTFFGYTTGLANTTGANNIFIGYEVGKTNTTGSFNTFLGYQAGFTNNASYNSFVGYQAGKANTSGQFNTFFGYNAGLSNNTGVSNVFIGNESGKTNTGGSSNVFIGKSSGAGNTTGSSNLFIGKESGFKTTTGFSNLFLGENSGYSNLTGEHNVFIGQFAGYSGTALKNNIFIGDSSGYNSNNQFATNNVFIGYAAGKNTQSYNNIFLGNQAGWSNSGGQNNIAIGDKAGYSNTTSQNIFIGTEAGKSNTTGSFNIMMGRYTGRNVTTGSQQILIGGGAGGSLTTGNENIMLGSNAGAINDGDRNIFIGNSAGWSNTGSNNIIMGYKVGYAYFQTVSNRLIIDNSQVAAPLIWGEFDNRRLVINGTNTNNSTNRNFFVNGSAGGTGGWFNDSDMRLKKSIKTIQNPLEKVMALHGVNFEWKDTSNHEKGIQIGFIAQEAEKIIPEVVNYSKENDVYSMQYAPITALLVEAMKEQQLIINNQAKENTEQKASIDELKARIAKLEELVNKLATNK</sequence>
<protein>
    <submittedName>
        <fullName evidence="3">Chaperone of endosialidase</fullName>
    </submittedName>
</protein>
<dbReference type="Gene3D" id="1.10.10.10">
    <property type="entry name" value="Winged helix-like DNA-binding domain superfamily/Winged helix DNA-binding domain"/>
    <property type="match status" value="1"/>
</dbReference>
<dbReference type="InterPro" id="IPR036388">
    <property type="entry name" value="WH-like_DNA-bd_sf"/>
</dbReference>
<dbReference type="Pfam" id="PF13884">
    <property type="entry name" value="Peptidase_S74"/>
    <property type="match status" value="1"/>
</dbReference>
<dbReference type="AlphaFoldDB" id="A0A1G6RFE5"/>
<feature type="coiled-coil region" evidence="1">
    <location>
        <begin position="784"/>
        <end position="818"/>
    </location>
</feature>
<dbReference type="STRING" id="1640674.SAMN05216323_10745"/>
<feature type="domain" description="Peptidase S74" evidence="2">
    <location>
        <begin position="698"/>
        <end position="791"/>
    </location>
</feature>
<accession>A0A1G6RFE5</accession>
<dbReference type="EMBL" id="FMYP01000074">
    <property type="protein sequence ID" value="SDD03372.1"/>
    <property type="molecule type" value="Genomic_DNA"/>
</dbReference>
<evidence type="ECO:0000313" key="3">
    <source>
        <dbReference type="EMBL" id="SDD03372.1"/>
    </source>
</evidence>
<proteinExistence type="predicted"/>
<keyword evidence="1" id="KW-0175">Coiled coil</keyword>
<organism evidence="3 4">
    <name type="scientific">Williamwhitmania taraxaci</name>
    <dbReference type="NCBI Taxonomy" id="1640674"/>
    <lineage>
        <taxon>Bacteria</taxon>
        <taxon>Pseudomonadati</taxon>
        <taxon>Bacteroidota</taxon>
        <taxon>Bacteroidia</taxon>
        <taxon>Bacteroidales</taxon>
        <taxon>Williamwhitmaniaceae</taxon>
        <taxon>Williamwhitmania</taxon>
    </lineage>
</organism>
<reference evidence="3 4" key="1">
    <citation type="submission" date="2016-09" db="EMBL/GenBank/DDBJ databases">
        <authorList>
            <person name="Capua I."/>
            <person name="De Benedictis P."/>
            <person name="Joannis T."/>
            <person name="Lombin L.H."/>
            <person name="Cattoli G."/>
        </authorList>
    </citation>
    <scope>NUCLEOTIDE SEQUENCE [LARGE SCALE GENOMIC DNA]</scope>
    <source>
        <strain evidence="3 4">A7P-90m</strain>
    </source>
</reference>
<dbReference type="RefSeq" id="WP_170830152.1">
    <property type="nucleotide sequence ID" value="NZ_FMYP01000074.1"/>
</dbReference>
<evidence type="ECO:0000256" key="1">
    <source>
        <dbReference type="SAM" id="Coils"/>
    </source>
</evidence>
<keyword evidence="4" id="KW-1185">Reference proteome</keyword>
<name>A0A1G6RFE5_9BACT</name>
<dbReference type="InterPro" id="IPR030392">
    <property type="entry name" value="S74_ICA"/>
</dbReference>
<dbReference type="Proteomes" id="UP000199452">
    <property type="component" value="Unassembled WGS sequence"/>
</dbReference>
<gene>
    <name evidence="3" type="ORF">SAMN05216323_10745</name>
</gene>
<evidence type="ECO:0000313" key="4">
    <source>
        <dbReference type="Proteomes" id="UP000199452"/>
    </source>
</evidence>